<accession>A0AAD4UT76</accession>
<evidence type="ECO:0000313" key="3">
    <source>
        <dbReference type="Proteomes" id="UP001054821"/>
    </source>
</evidence>
<feature type="compositionally biased region" description="Polar residues" evidence="1">
    <location>
        <begin position="1"/>
        <end position="28"/>
    </location>
</feature>
<feature type="region of interest" description="Disordered" evidence="1">
    <location>
        <begin position="1"/>
        <end position="78"/>
    </location>
</feature>
<geneLocation type="mitochondrion" evidence="2"/>
<protein>
    <submittedName>
        <fullName evidence="2">Uncharacterized protein</fullName>
    </submittedName>
</protein>
<comment type="caution">
    <text evidence="2">The sequence shown here is derived from an EMBL/GenBank/DDBJ whole genome shotgun (WGS) entry which is preliminary data.</text>
</comment>
<sequence>MVAIISTASQAQANNGANPTNNKGSITRLTRVGDRTREGHSGHKNLPCSIITEIKKGQRPHGWGRGESAHLPDPSMQS</sequence>
<evidence type="ECO:0000256" key="1">
    <source>
        <dbReference type="SAM" id="MobiDB-lite"/>
    </source>
</evidence>
<reference evidence="2 3" key="1">
    <citation type="journal article" date="2022" name="G3 (Bethesda)">
        <title>Whole-genome sequence and methylome profiling of the almond [Prunus dulcis (Mill.) D.A. Webb] cultivar 'Nonpareil'.</title>
        <authorList>
            <person name="D'Amico-Willman K.M."/>
            <person name="Ouma W.Z."/>
            <person name="Meulia T."/>
            <person name="Sideli G.M."/>
            <person name="Gradziel T.M."/>
            <person name="Fresnedo-Ramirez J."/>
        </authorList>
    </citation>
    <scope>NUCLEOTIDE SEQUENCE [LARGE SCALE GENOMIC DNA]</scope>
    <source>
        <strain evidence="2">Clone GOH B32 T37-40</strain>
    </source>
</reference>
<organism evidence="2 3">
    <name type="scientific">Prunus dulcis</name>
    <name type="common">Almond</name>
    <name type="synonym">Amygdalus dulcis</name>
    <dbReference type="NCBI Taxonomy" id="3755"/>
    <lineage>
        <taxon>Eukaryota</taxon>
        <taxon>Viridiplantae</taxon>
        <taxon>Streptophyta</taxon>
        <taxon>Embryophyta</taxon>
        <taxon>Tracheophyta</taxon>
        <taxon>Spermatophyta</taxon>
        <taxon>Magnoliopsida</taxon>
        <taxon>eudicotyledons</taxon>
        <taxon>Gunneridae</taxon>
        <taxon>Pentapetalae</taxon>
        <taxon>rosids</taxon>
        <taxon>fabids</taxon>
        <taxon>Rosales</taxon>
        <taxon>Rosaceae</taxon>
        <taxon>Amygdaloideae</taxon>
        <taxon>Amygdaleae</taxon>
        <taxon>Prunus</taxon>
    </lineage>
</organism>
<gene>
    <name evidence="2" type="ORF">L3X38_000213</name>
</gene>
<keyword evidence="2" id="KW-0496">Mitochondrion</keyword>
<feature type="compositionally biased region" description="Basic and acidic residues" evidence="1">
    <location>
        <begin position="31"/>
        <end position="41"/>
    </location>
</feature>
<dbReference type="EMBL" id="JAJFAZ020000010">
    <property type="protein sequence ID" value="KAI5311487.1"/>
    <property type="molecule type" value="Genomic_DNA"/>
</dbReference>
<proteinExistence type="predicted"/>
<keyword evidence="3" id="KW-1185">Reference proteome</keyword>
<name>A0AAD4UT76_PRUDU</name>
<dbReference type="Proteomes" id="UP001054821">
    <property type="component" value="Mitochondrion MT"/>
</dbReference>
<dbReference type="AlphaFoldDB" id="A0AAD4UT76"/>
<evidence type="ECO:0000313" key="2">
    <source>
        <dbReference type="EMBL" id="KAI5311487.1"/>
    </source>
</evidence>